<feature type="domain" description="Cell envelope-related transcriptional attenuator" evidence="3">
    <location>
        <begin position="102"/>
        <end position="246"/>
    </location>
</feature>
<dbReference type="PANTHER" id="PTHR33392:SF6">
    <property type="entry name" value="POLYISOPRENYL-TEICHOIC ACID--PEPTIDOGLYCAN TEICHOIC ACID TRANSFERASE TAGU"/>
    <property type="match status" value="1"/>
</dbReference>
<dbReference type="OrthoDB" id="5171929at2"/>
<dbReference type="Proteomes" id="UP000198242">
    <property type="component" value="Chromosome I"/>
</dbReference>
<organism evidence="4 5">
    <name type="scientific">Micromonospora viridifaciens</name>
    <dbReference type="NCBI Taxonomy" id="1881"/>
    <lineage>
        <taxon>Bacteria</taxon>
        <taxon>Bacillati</taxon>
        <taxon>Actinomycetota</taxon>
        <taxon>Actinomycetes</taxon>
        <taxon>Micromonosporales</taxon>
        <taxon>Micromonosporaceae</taxon>
        <taxon>Micromonospora</taxon>
    </lineage>
</organism>
<dbReference type="Pfam" id="PF03816">
    <property type="entry name" value="LytR_cpsA_psr"/>
    <property type="match status" value="1"/>
</dbReference>
<keyword evidence="2" id="KW-0812">Transmembrane</keyword>
<evidence type="ECO:0000256" key="2">
    <source>
        <dbReference type="SAM" id="Phobius"/>
    </source>
</evidence>
<dbReference type="PANTHER" id="PTHR33392">
    <property type="entry name" value="POLYISOPRENYL-TEICHOIC ACID--PEPTIDOGLYCAN TEICHOIC ACID TRANSFERASE TAGU"/>
    <property type="match status" value="1"/>
</dbReference>
<name>A0A1C4U8Q9_MICVI</name>
<proteinExistence type="inferred from homology"/>
<dbReference type="EMBL" id="LT607411">
    <property type="protein sequence ID" value="SCE68032.1"/>
    <property type="molecule type" value="Genomic_DNA"/>
</dbReference>
<feature type="transmembrane region" description="Helical" evidence="2">
    <location>
        <begin position="39"/>
        <end position="62"/>
    </location>
</feature>
<keyword evidence="2" id="KW-0472">Membrane</keyword>
<comment type="similarity">
    <text evidence="1">Belongs to the LytR/CpsA/Psr (LCP) family.</text>
</comment>
<dbReference type="InterPro" id="IPR004474">
    <property type="entry name" value="LytR_CpsA_psr"/>
</dbReference>
<evidence type="ECO:0000259" key="3">
    <source>
        <dbReference type="Pfam" id="PF03816"/>
    </source>
</evidence>
<gene>
    <name evidence="4" type="ORF">GA0074695_0260</name>
</gene>
<dbReference type="Gene3D" id="3.40.630.190">
    <property type="entry name" value="LCP protein"/>
    <property type="match status" value="1"/>
</dbReference>
<keyword evidence="5" id="KW-1185">Reference proteome</keyword>
<dbReference type="RefSeq" id="WP_089004593.1">
    <property type="nucleotide sequence ID" value="NZ_LT607411.1"/>
</dbReference>
<dbReference type="InterPro" id="IPR050922">
    <property type="entry name" value="LytR/CpsA/Psr_CW_biosynth"/>
</dbReference>
<protein>
    <submittedName>
        <fullName evidence="4">Cell envelope-related function transcriptional attenuator common domain-containing protein</fullName>
    </submittedName>
</protein>
<evidence type="ECO:0000313" key="5">
    <source>
        <dbReference type="Proteomes" id="UP000198242"/>
    </source>
</evidence>
<keyword evidence="2" id="KW-1133">Transmembrane helix</keyword>
<evidence type="ECO:0000313" key="4">
    <source>
        <dbReference type="EMBL" id="SCE68032.1"/>
    </source>
</evidence>
<reference evidence="5" key="1">
    <citation type="submission" date="2016-06" db="EMBL/GenBank/DDBJ databases">
        <authorList>
            <person name="Varghese N."/>
            <person name="Submissions Spin"/>
        </authorList>
    </citation>
    <scope>NUCLEOTIDE SEQUENCE [LARGE SCALE GENOMIC DNA]</scope>
    <source>
        <strain evidence="5">DSM 43909</strain>
    </source>
</reference>
<dbReference type="AlphaFoldDB" id="A0A1C4U8Q9"/>
<sequence length="353" mass="37576">MIEDDLRAAFARHEELTPPSGPLRAAIDRAVVRRRRRRLGLRLAGTAMVVVAAALTGFTVAAPQHRESGHTLAEPAASAPAGALNVLLVGLDGNADRQVRFADSILLVHIPADRGRLYLVSLPRYLEVTVPGKGRQPLNAAFSVGAGQPRPDLDRGYRATRDAVADALGVRIDAGGVLTYPAVRELTNLIGGVQVCLPQRVHSAHSDRVFPAGCQQLDGAASVDLLRQRVGLPDGVLDRDRNAERYAAGLLHRLRERDTFTNPLVLNQLLQHLSSGVVADTGGSSLPALGLAAAKAATAEPVGLLPPGTHLEKSGDVRFELDPVLGPGFLDALRTDRLGEWITAHPAQATRLR</sequence>
<accession>A0A1C4U8Q9</accession>
<evidence type="ECO:0000256" key="1">
    <source>
        <dbReference type="ARBA" id="ARBA00006068"/>
    </source>
</evidence>